<dbReference type="AlphaFoldDB" id="A0AAD7MDN6"/>
<evidence type="ECO:0000313" key="2">
    <source>
        <dbReference type="EMBL" id="KAJ7711954.1"/>
    </source>
</evidence>
<dbReference type="EMBL" id="JARKIB010000379">
    <property type="protein sequence ID" value="KAJ7711954.1"/>
    <property type="molecule type" value="Genomic_DNA"/>
</dbReference>
<feature type="region of interest" description="Disordered" evidence="1">
    <location>
        <begin position="1"/>
        <end position="26"/>
    </location>
</feature>
<comment type="caution">
    <text evidence="2">The sequence shown here is derived from an EMBL/GenBank/DDBJ whole genome shotgun (WGS) entry which is preliminary data.</text>
</comment>
<organism evidence="2 3">
    <name type="scientific">Mycena metata</name>
    <dbReference type="NCBI Taxonomy" id="1033252"/>
    <lineage>
        <taxon>Eukaryota</taxon>
        <taxon>Fungi</taxon>
        <taxon>Dikarya</taxon>
        <taxon>Basidiomycota</taxon>
        <taxon>Agaricomycotina</taxon>
        <taxon>Agaricomycetes</taxon>
        <taxon>Agaricomycetidae</taxon>
        <taxon>Agaricales</taxon>
        <taxon>Marasmiineae</taxon>
        <taxon>Mycenaceae</taxon>
        <taxon>Mycena</taxon>
    </lineage>
</organism>
<accession>A0AAD7MDN6</accession>
<feature type="compositionally biased region" description="Basic residues" evidence="1">
    <location>
        <begin position="302"/>
        <end position="316"/>
    </location>
</feature>
<proteinExistence type="predicted"/>
<feature type="compositionally biased region" description="Basic and acidic residues" evidence="1">
    <location>
        <begin position="136"/>
        <end position="153"/>
    </location>
</feature>
<feature type="compositionally biased region" description="Low complexity" evidence="1">
    <location>
        <begin position="179"/>
        <end position="210"/>
    </location>
</feature>
<feature type="compositionally biased region" description="Low complexity" evidence="1">
    <location>
        <begin position="245"/>
        <end position="261"/>
    </location>
</feature>
<keyword evidence="3" id="KW-1185">Reference proteome</keyword>
<dbReference type="Proteomes" id="UP001215598">
    <property type="component" value="Unassembled WGS sequence"/>
</dbReference>
<feature type="region of interest" description="Disordered" evidence="1">
    <location>
        <begin position="32"/>
        <end position="51"/>
    </location>
</feature>
<name>A0AAD7MDN6_9AGAR</name>
<feature type="compositionally biased region" description="Basic residues" evidence="1">
    <location>
        <begin position="98"/>
        <end position="107"/>
    </location>
</feature>
<evidence type="ECO:0000313" key="3">
    <source>
        <dbReference type="Proteomes" id="UP001215598"/>
    </source>
</evidence>
<reference evidence="2" key="1">
    <citation type="submission" date="2023-03" db="EMBL/GenBank/DDBJ databases">
        <title>Massive genome expansion in bonnet fungi (Mycena s.s.) driven by repeated elements and novel gene families across ecological guilds.</title>
        <authorList>
            <consortium name="Lawrence Berkeley National Laboratory"/>
            <person name="Harder C.B."/>
            <person name="Miyauchi S."/>
            <person name="Viragh M."/>
            <person name="Kuo A."/>
            <person name="Thoen E."/>
            <person name="Andreopoulos B."/>
            <person name="Lu D."/>
            <person name="Skrede I."/>
            <person name="Drula E."/>
            <person name="Henrissat B."/>
            <person name="Morin E."/>
            <person name="Kohler A."/>
            <person name="Barry K."/>
            <person name="LaButti K."/>
            <person name="Morin E."/>
            <person name="Salamov A."/>
            <person name="Lipzen A."/>
            <person name="Mereny Z."/>
            <person name="Hegedus B."/>
            <person name="Baldrian P."/>
            <person name="Stursova M."/>
            <person name="Weitz H."/>
            <person name="Taylor A."/>
            <person name="Grigoriev I.V."/>
            <person name="Nagy L.G."/>
            <person name="Martin F."/>
            <person name="Kauserud H."/>
        </authorList>
    </citation>
    <scope>NUCLEOTIDE SEQUENCE</scope>
    <source>
        <strain evidence="2">CBHHK182m</strain>
    </source>
</reference>
<sequence>MGQNSSAPARPPRVSANATATADGDVGVRATVHRDDEQQQQQDMARTKRRNLRNTLRALVPKAAHLNKRACPASMSFVSSASAAGDLEAIAGTGGRSGSRRWSRARRASSFVPPPASAPHEDGEVDEFGLLAAVADEARHTDADADPDPHRLDEEADEEQVQVQPRERPATPMPPASSPPYSSSSASPSTSFPAAPQSQSQVPQAPTPAEGGLGGPPPIPPRDYAPRASQTAQHLPRGTFPPPGTLVVVQGVVHTTDVPRPGGYPPSSPSPLTSSGAANDSPSSGGGGWGRGLGWRPSGTRQRNRKRCLRRGGCRE</sequence>
<protein>
    <submittedName>
        <fullName evidence="2">Uncharacterized protein</fullName>
    </submittedName>
</protein>
<feature type="compositionally biased region" description="Gly residues" evidence="1">
    <location>
        <begin position="284"/>
        <end position="293"/>
    </location>
</feature>
<feature type="region of interest" description="Disordered" evidence="1">
    <location>
        <begin position="90"/>
        <end position="316"/>
    </location>
</feature>
<gene>
    <name evidence="2" type="ORF">B0H16DRAFT_584605</name>
</gene>
<evidence type="ECO:0000256" key="1">
    <source>
        <dbReference type="SAM" id="MobiDB-lite"/>
    </source>
</evidence>